<accession>A0ABX7Y7G9</accession>
<feature type="compositionally biased region" description="Low complexity" evidence="1">
    <location>
        <begin position="242"/>
        <end position="274"/>
    </location>
</feature>
<keyword evidence="2" id="KW-0472">Membrane</keyword>
<feature type="region of interest" description="Disordered" evidence="1">
    <location>
        <begin position="319"/>
        <end position="426"/>
    </location>
</feature>
<feature type="chain" id="PRO_5045580742" evidence="3">
    <location>
        <begin position="33"/>
        <end position="426"/>
    </location>
</feature>
<feature type="transmembrane region" description="Helical" evidence="2">
    <location>
        <begin position="283"/>
        <end position="306"/>
    </location>
</feature>
<sequence>MTSPIVRASRLAMSLLLAILPVLLRPGAEAWADPVPTQIQAAVEANMTGQVNATGVLSDAAGQGVGNGQLTVSVGGQAVHTANTGADGAFSMQFNLPADKIVGPQDLVISYAGDGAHGASSHTSRIEFPAQGSTAVTLEIGSTNVNPGDVVNVSGNVKTATGGAVAGATVTFAFEGTQLPESTVVTDAGGNFSTHAEIPGTAAIGSGKLVATFAGGGNLSAGSAEHVFTVDEPAAERSPTFTPAETPTGASAPAAASSMTASPTATPSSTATATEGGRKDFPVIWFLAGAVVFLAAGALTLLGLVVRARRREADEGTLGLIGDASEDSQEFELNLEEPRPAEAGPTEKFTPGPTEVITPRRAPDPVQEPQAMPPAWFREGPESAPVAQRAHRAASESTPGEDWDDFTEAEITQVRPRHSPRPRRGM</sequence>
<proteinExistence type="predicted"/>
<gene>
    <name evidence="4" type="ORF">J5A65_03370</name>
</gene>
<reference evidence="4 5" key="1">
    <citation type="submission" date="2021-03" db="EMBL/GenBank/DDBJ databases">
        <title>Human Oral Microbial Genomes.</title>
        <authorList>
            <person name="Johnston C.D."/>
            <person name="Chen T."/>
            <person name="Dewhirst F.E."/>
        </authorList>
    </citation>
    <scope>NUCLEOTIDE SEQUENCE [LARGE SCALE GENOMIC DNA]</scope>
    <source>
        <strain evidence="4 5">DSMZ 100122</strain>
    </source>
</reference>
<feature type="region of interest" description="Disordered" evidence="1">
    <location>
        <begin position="235"/>
        <end position="275"/>
    </location>
</feature>
<evidence type="ECO:0000256" key="2">
    <source>
        <dbReference type="SAM" id="Phobius"/>
    </source>
</evidence>
<keyword evidence="3" id="KW-0732">Signal</keyword>
<protein>
    <submittedName>
        <fullName evidence="4">Uncharacterized protein</fullName>
    </submittedName>
</protein>
<feature type="compositionally biased region" description="Acidic residues" evidence="1">
    <location>
        <begin position="399"/>
        <end position="408"/>
    </location>
</feature>
<organism evidence="4 5">
    <name type="scientific">Arachnia rubra</name>
    <dbReference type="NCBI Taxonomy" id="1547448"/>
    <lineage>
        <taxon>Bacteria</taxon>
        <taxon>Bacillati</taxon>
        <taxon>Actinomycetota</taxon>
        <taxon>Actinomycetes</taxon>
        <taxon>Propionibacteriales</taxon>
        <taxon>Propionibacteriaceae</taxon>
        <taxon>Arachnia</taxon>
    </lineage>
</organism>
<dbReference type="RefSeq" id="WP_212325328.1">
    <property type="nucleotide sequence ID" value="NZ_AP024463.1"/>
</dbReference>
<feature type="signal peptide" evidence="3">
    <location>
        <begin position="1"/>
        <end position="32"/>
    </location>
</feature>
<name>A0ABX7Y7G9_9ACTN</name>
<feature type="compositionally biased region" description="Acidic residues" evidence="1">
    <location>
        <begin position="324"/>
        <end position="335"/>
    </location>
</feature>
<feature type="compositionally biased region" description="Basic residues" evidence="1">
    <location>
        <begin position="415"/>
        <end position="426"/>
    </location>
</feature>
<dbReference type="EMBL" id="CP072384">
    <property type="protein sequence ID" value="QUC08790.1"/>
    <property type="molecule type" value="Genomic_DNA"/>
</dbReference>
<evidence type="ECO:0000313" key="5">
    <source>
        <dbReference type="Proteomes" id="UP000678513"/>
    </source>
</evidence>
<keyword evidence="2" id="KW-1133">Transmembrane helix</keyword>
<keyword evidence="2" id="KW-0812">Transmembrane</keyword>
<keyword evidence="5" id="KW-1185">Reference proteome</keyword>
<evidence type="ECO:0000256" key="3">
    <source>
        <dbReference type="SAM" id="SignalP"/>
    </source>
</evidence>
<evidence type="ECO:0000313" key="4">
    <source>
        <dbReference type="EMBL" id="QUC08790.1"/>
    </source>
</evidence>
<evidence type="ECO:0000256" key="1">
    <source>
        <dbReference type="SAM" id="MobiDB-lite"/>
    </source>
</evidence>
<dbReference type="Proteomes" id="UP000678513">
    <property type="component" value="Chromosome"/>
</dbReference>